<sequence>MIWRISATCVCDQRWFRIHSTGGSSTNAVSIRFQHKRTPDPWLVQHNWSHWHVPHGSGIRAPSCRGVHDVANGLIPSTHRRKTREPPYPAP</sequence>
<proteinExistence type="predicted"/>
<evidence type="ECO:0000313" key="1">
    <source>
        <dbReference type="EMBL" id="GJE90886.1"/>
    </source>
</evidence>
<keyword evidence="2" id="KW-1185">Reference proteome</keyword>
<dbReference type="EMBL" id="BPQB01000018">
    <property type="protein sequence ID" value="GJE90886.1"/>
    <property type="molecule type" value="Genomic_DNA"/>
</dbReference>
<evidence type="ECO:0000313" key="2">
    <source>
        <dbReference type="Proteomes" id="UP000703269"/>
    </source>
</evidence>
<dbReference type="AlphaFoldDB" id="A0A9P3G9W0"/>
<gene>
    <name evidence="1" type="ORF">PsYK624_070310</name>
</gene>
<reference evidence="1 2" key="1">
    <citation type="submission" date="2021-08" db="EMBL/GenBank/DDBJ databases">
        <title>Draft Genome Sequence of Phanerochaete sordida strain YK-624.</title>
        <authorList>
            <person name="Mori T."/>
            <person name="Dohra H."/>
            <person name="Suzuki T."/>
            <person name="Kawagishi H."/>
            <person name="Hirai H."/>
        </authorList>
    </citation>
    <scope>NUCLEOTIDE SEQUENCE [LARGE SCALE GENOMIC DNA]</scope>
    <source>
        <strain evidence="1 2">YK-624</strain>
    </source>
</reference>
<organism evidence="1 2">
    <name type="scientific">Phanerochaete sordida</name>
    <dbReference type="NCBI Taxonomy" id="48140"/>
    <lineage>
        <taxon>Eukaryota</taxon>
        <taxon>Fungi</taxon>
        <taxon>Dikarya</taxon>
        <taxon>Basidiomycota</taxon>
        <taxon>Agaricomycotina</taxon>
        <taxon>Agaricomycetes</taxon>
        <taxon>Polyporales</taxon>
        <taxon>Phanerochaetaceae</taxon>
        <taxon>Phanerochaete</taxon>
    </lineage>
</organism>
<name>A0A9P3G9W0_9APHY</name>
<comment type="caution">
    <text evidence="1">The sequence shown here is derived from an EMBL/GenBank/DDBJ whole genome shotgun (WGS) entry which is preliminary data.</text>
</comment>
<accession>A0A9P3G9W0</accession>
<protein>
    <submittedName>
        <fullName evidence="1">Uncharacterized protein</fullName>
    </submittedName>
</protein>
<dbReference type="Proteomes" id="UP000703269">
    <property type="component" value="Unassembled WGS sequence"/>
</dbReference>